<dbReference type="AlphaFoldDB" id="A0A5C5YNN7"/>
<keyword evidence="2" id="KW-1185">Reference proteome</keyword>
<accession>A0A5C5YNN7</accession>
<sequence>MRLKLFTFRSLRECESPPSCWHVAPAKCKADSAHILNLRNEKSKLVHDGVLRQDRCAHLRYVAHNDEYLQGKGCVRLSHDYCITSDTTVVFTMTIFWPCSAVHVFSGDEPEHLDDDHPKKQRLSEIARLARCLGKRAQSGS</sequence>
<reference evidence="1 2" key="1">
    <citation type="submission" date="2019-02" db="EMBL/GenBank/DDBJ databases">
        <title>Deep-cultivation of Planctomycetes and their phenomic and genomic characterization uncovers novel biology.</title>
        <authorList>
            <person name="Wiegand S."/>
            <person name="Jogler M."/>
            <person name="Boedeker C."/>
            <person name="Pinto D."/>
            <person name="Vollmers J."/>
            <person name="Rivas-Marin E."/>
            <person name="Kohn T."/>
            <person name="Peeters S.H."/>
            <person name="Heuer A."/>
            <person name="Rast P."/>
            <person name="Oberbeckmann S."/>
            <person name="Bunk B."/>
            <person name="Jeske O."/>
            <person name="Meyerdierks A."/>
            <person name="Storesund J.E."/>
            <person name="Kallscheuer N."/>
            <person name="Luecker S."/>
            <person name="Lage O.M."/>
            <person name="Pohl T."/>
            <person name="Merkel B.J."/>
            <person name="Hornburger P."/>
            <person name="Mueller R.-W."/>
            <person name="Bruemmer F."/>
            <person name="Labrenz M."/>
            <person name="Spormann A.M."/>
            <person name="Op Den Camp H."/>
            <person name="Overmann J."/>
            <person name="Amann R."/>
            <person name="Jetten M.S.M."/>
            <person name="Mascher T."/>
            <person name="Medema M.H."/>
            <person name="Devos D.P."/>
            <person name="Kaster A.-K."/>
            <person name="Ovreas L."/>
            <person name="Rohde M."/>
            <person name="Galperin M.Y."/>
            <person name="Jogler C."/>
        </authorList>
    </citation>
    <scope>NUCLEOTIDE SEQUENCE [LARGE SCALE GENOMIC DNA]</scope>
    <source>
        <strain evidence="1 2">CA13</strain>
    </source>
</reference>
<proteinExistence type="predicted"/>
<organism evidence="1 2">
    <name type="scientific">Novipirellula herctigrandis</name>
    <dbReference type="NCBI Taxonomy" id="2527986"/>
    <lineage>
        <taxon>Bacteria</taxon>
        <taxon>Pseudomonadati</taxon>
        <taxon>Planctomycetota</taxon>
        <taxon>Planctomycetia</taxon>
        <taxon>Pirellulales</taxon>
        <taxon>Pirellulaceae</taxon>
        <taxon>Novipirellula</taxon>
    </lineage>
</organism>
<comment type="caution">
    <text evidence="1">The sequence shown here is derived from an EMBL/GenBank/DDBJ whole genome shotgun (WGS) entry which is preliminary data.</text>
</comment>
<protein>
    <submittedName>
        <fullName evidence="1">Uncharacterized protein</fullName>
    </submittedName>
</protein>
<gene>
    <name evidence="1" type="ORF">CA13_69790</name>
</gene>
<name>A0A5C5YNN7_9BACT</name>
<dbReference type="EMBL" id="SJPJ01000002">
    <property type="protein sequence ID" value="TWT76485.1"/>
    <property type="molecule type" value="Genomic_DNA"/>
</dbReference>
<dbReference type="Proteomes" id="UP000315010">
    <property type="component" value="Unassembled WGS sequence"/>
</dbReference>
<evidence type="ECO:0000313" key="2">
    <source>
        <dbReference type="Proteomes" id="UP000315010"/>
    </source>
</evidence>
<evidence type="ECO:0000313" key="1">
    <source>
        <dbReference type="EMBL" id="TWT76485.1"/>
    </source>
</evidence>